<reference evidence="2 3" key="1">
    <citation type="submission" date="2020-10" db="EMBL/GenBank/DDBJ databases">
        <authorList>
            <person name="Sedaghatjoo S."/>
        </authorList>
    </citation>
    <scope>NUCLEOTIDE SEQUENCE [LARGE SCALE GENOMIC DNA]</scope>
    <source>
        <strain evidence="2 3">LLFL</strain>
    </source>
</reference>
<feature type="compositionally biased region" description="Basic and acidic residues" evidence="1">
    <location>
        <begin position="95"/>
        <end position="113"/>
    </location>
</feature>
<evidence type="ECO:0000313" key="3">
    <source>
        <dbReference type="Proteomes" id="UP000836404"/>
    </source>
</evidence>
<sequence>MVSLSFDSRIVAPDAAAAAAAASRIGDERRTSVGWRAPICLADHRHIGSGANMDGSPRATAHGNVWATRLLFWVRRVHSSWICANVGQEHQMGQIREEDAAHPDDSGQRHDSIPHSGRGTKRRAGA</sequence>
<keyword evidence="3" id="KW-1185">Reference proteome</keyword>
<name>A0A9N8L860_9BASI</name>
<evidence type="ECO:0000313" key="2">
    <source>
        <dbReference type="EMBL" id="CAD6899318.1"/>
    </source>
</evidence>
<evidence type="ECO:0000256" key="1">
    <source>
        <dbReference type="SAM" id="MobiDB-lite"/>
    </source>
</evidence>
<dbReference type="EMBL" id="CAJHJF010000237">
    <property type="protein sequence ID" value="CAD6899318.1"/>
    <property type="molecule type" value="Genomic_DNA"/>
</dbReference>
<proteinExistence type="predicted"/>
<accession>A0A9N8L860</accession>
<dbReference type="AlphaFoldDB" id="A0A9N8L860"/>
<protein>
    <submittedName>
        <fullName evidence="2">Uncharacterized protein</fullName>
    </submittedName>
</protein>
<dbReference type="Proteomes" id="UP000836404">
    <property type="component" value="Unassembled WGS sequence"/>
</dbReference>
<gene>
    <name evidence="2" type="ORF">JKILLFL_G2093</name>
</gene>
<organism evidence="2 3">
    <name type="scientific">Tilletia laevis</name>
    <dbReference type="NCBI Taxonomy" id="157183"/>
    <lineage>
        <taxon>Eukaryota</taxon>
        <taxon>Fungi</taxon>
        <taxon>Dikarya</taxon>
        <taxon>Basidiomycota</taxon>
        <taxon>Ustilaginomycotina</taxon>
        <taxon>Exobasidiomycetes</taxon>
        <taxon>Tilletiales</taxon>
        <taxon>Tilletiaceae</taxon>
        <taxon>Tilletia</taxon>
    </lineage>
</organism>
<feature type="region of interest" description="Disordered" evidence="1">
    <location>
        <begin position="91"/>
        <end position="126"/>
    </location>
</feature>
<comment type="caution">
    <text evidence="2">The sequence shown here is derived from an EMBL/GenBank/DDBJ whole genome shotgun (WGS) entry which is preliminary data.</text>
</comment>